<reference evidence="1" key="2">
    <citation type="submission" date="2025-08" db="UniProtKB">
        <authorList>
            <consortium name="Ensembl"/>
        </authorList>
    </citation>
    <scope>IDENTIFICATION</scope>
</reference>
<dbReference type="PRINTS" id="PR02045">
    <property type="entry name" value="F138DOMAIN"/>
</dbReference>
<keyword evidence="2" id="KW-1185">Reference proteome</keyword>
<evidence type="ECO:0000313" key="1">
    <source>
        <dbReference type="Ensembl" id="ENSMFAP00000047489.1"/>
    </source>
</evidence>
<dbReference type="Ensembl" id="ENSMFAT00000088566.1">
    <property type="protein sequence ID" value="ENSMFAP00000047489.1"/>
    <property type="gene ID" value="ENSMFAG00000056472.1"/>
</dbReference>
<dbReference type="PANTHER" id="PTHR46254:SF3">
    <property type="entry name" value="SECRETED PROTEIN"/>
    <property type="match status" value="1"/>
</dbReference>
<accession>A0A7N9C9K0</accession>
<proteinExistence type="predicted"/>
<organism evidence="1 2">
    <name type="scientific">Macaca fascicularis</name>
    <name type="common">Crab-eating macaque</name>
    <name type="synonym">Cynomolgus monkey</name>
    <dbReference type="NCBI Taxonomy" id="9541"/>
    <lineage>
        <taxon>Eukaryota</taxon>
        <taxon>Metazoa</taxon>
        <taxon>Chordata</taxon>
        <taxon>Craniata</taxon>
        <taxon>Vertebrata</taxon>
        <taxon>Euteleostomi</taxon>
        <taxon>Mammalia</taxon>
        <taxon>Eutheria</taxon>
        <taxon>Euarchontoglires</taxon>
        <taxon>Primates</taxon>
        <taxon>Haplorrhini</taxon>
        <taxon>Catarrhini</taxon>
        <taxon>Cercopithecidae</taxon>
        <taxon>Cercopithecinae</taxon>
        <taxon>Macaca</taxon>
    </lineage>
</organism>
<protein>
    <submittedName>
        <fullName evidence="1">Uncharacterized protein</fullName>
    </submittedName>
</protein>
<reference evidence="1 2" key="1">
    <citation type="submission" date="2013-03" db="EMBL/GenBank/DDBJ databases">
        <authorList>
            <person name="Warren W."/>
            <person name="Wilson R.K."/>
        </authorList>
    </citation>
    <scope>NUCLEOTIDE SEQUENCE</scope>
</reference>
<name>A0A7N9C9K0_MACFA</name>
<dbReference type="AlphaFoldDB" id="A0A7N9C9K0"/>
<dbReference type="PANTHER" id="PTHR46254">
    <property type="entry name" value="PROTEIN GVQW1-RELATED"/>
    <property type="match status" value="1"/>
</dbReference>
<reference evidence="1" key="3">
    <citation type="submission" date="2025-09" db="UniProtKB">
        <authorList>
            <consortium name="Ensembl"/>
        </authorList>
    </citation>
    <scope>IDENTIFICATION</scope>
</reference>
<sequence>FFFFFLRPNFAFVGQTGVQWCGLGSPQPPPPKFKQFSRFSLPSSCNYRFAPSCLANFVFLVETGFLHAGQVGLELLTSGYPPALASQSDGITGVNHHAWPVHFLSGDFDVSISTGSFP</sequence>
<dbReference type="GeneTree" id="ENSGT00940000164709"/>
<evidence type="ECO:0000313" key="2">
    <source>
        <dbReference type="Proteomes" id="UP000233100"/>
    </source>
</evidence>
<dbReference type="Proteomes" id="UP000233100">
    <property type="component" value="Chromosome 7"/>
</dbReference>